<accession>A0A3N1XT84</accession>
<dbReference type="RefSeq" id="WP_123402221.1">
    <property type="nucleotide sequence ID" value="NZ_RJVI01000003.1"/>
</dbReference>
<dbReference type="InterPro" id="IPR009097">
    <property type="entry name" value="Cyclic_Pdiesterase"/>
</dbReference>
<dbReference type="InterPro" id="IPR004175">
    <property type="entry name" value="RNA_CPDase"/>
</dbReference>
<keyword evidence="1 2" id="KW-0378">Hydrolase</keyword>
<dbReference type="GO" id="GO:0016874">
    <property type="term" value="F:ligase activity"/>
    <property type="evidence" value="ECO:0007669"/>
    <property type="project" value="UniProtKB-KW"/>
</dbReference>
<dbReference type="NCBIfam" id="TIGR02258">
    <property type="entry name" value="2_5_ligase"/>
    <property type="match status" value="1"/>
</dbReference>
<evidence type="ECO:0000256" key="1">
    <source>
        <dbReference type="ARBA" id="ARBA00022801"/>
    </source>
</evidence>
<dbReference type="AlphaFoldDB" id="A0A3N1XT84"/>
<name>A0A3N1XT84_9GAMM</name>
<feature type="short sequence motif" description="HXTX 2" evidence="2">
    <location>
        <begin position="128"/>
        <end position="131"/>
    </location>
</feature>
<dbReference type="Proteomes" id="UP000276634">
    <property type="component" value="Unassembled WGS sequence"/>
</dbReference>
<comment type="similarity">
    <text evidence="2">Belongs to the 2H phosphoesterase superfamily. ThpR family.</text>
</comment>
<proteinExistence type="inferred from homology"/>
<feature type="short sequence motif" description="HXTX 1" evidence="2">
    <location>
        <begin position="46"/>
        <end position="49"/>
    </location>
</feature>
<protein>
    <recommendedName>
        <fullName evidence="2">RNA 2',3'-cyclic phosphodiesterase</fullName>
        <shortName evidence="2">RNA 2',3'-CPDase</shortName>
        <ecNumber evidence="2">3.1.4.58</ecNumber>
    </recommendedName>
</protein>
<dbReference type="GO" id="GO:0008664">
    <property type="term" value="F:RNA 2',3'-cyclic 3'-phosphodiesterase activity"/>
    <property type="evidence" value="ECO:0007669"/>
    <property type="project" value="UniProtKB-EC"/>
</dbReference>
<sequence>MPSSPGTERLFLALWPDGAVREAVRRAAAEAVRAARGRPVPPDNLHLTLLFLGAVPPAVREALAARLAAVRCAPFELVLDRIGGFPRSRVAWIAPSRPPAALHRLVGQLRAAAEEAGLAPERRPFSPHLTLVRKARPVPAQVLARPVRWGVRRFWLVRSQTLPDGARYTPLRAWPLAAEAGAAPDPTPV</sequence>
<evidence type="ECO:0000313" key="3">
    <source>
        <dbReference type="EMBL" id="ROR29839.1"/>
    </source>
</evidence>
<dbReference type="EC" id="3.1.4.58" evidence="2"/>
<reference evidence="3 4" key="1">
    <citation type="submission" date="2018-11" db="EMBL/GenBank/DDBJ databases">
        <title>Genomic Encyclopedia of Type Strains, Phase IV (KMG-IV): sequencing the most valuable type-strain genomes for metagenomic binning, comparative biology and taxonomic classification.</title>
        <authorList>
            <person name="Goeker M."/>
        </authorList>
    </citation>
    <scope>NUCLEOTIDE SEQUENCE [LARGE SCALE GENOMIC DNA]</scope>
    <source>
        <strain evidence="3 4">DSM 100275</strain>
    </source>
</reference>
<dbReference type="OrthoDB" id="7061261at2"/>
<feature type="active site" description="Proton acceptor" evidence="2">
    <location>
        <position position="128"/>
    </location>
</feature>
<feature type="active site" description="Proton donor" evidence="2">
    <location>
        <position position="46"/>
    </location>
</feature>
<dbReference type="EMBL" id="RJVI01000003">
    <property type="protein sequence ID" value="ROR29839.1"/>
    <property type="molecule type" value="Genomic_DNA"/>
</dbReference>
<organism evidence="3 4">
    <name type="scientific">Inmirania thermothiophila</name>
    <dbReference type="NCBI Taxonomy" id="1750597"/>
    <lineage>
        <taxon>Bacteria</taxon>
        <taxon>Pseudomonadati</taxon>
        <taxon>Pseudomonadota</taxon>
        <taxon>Gammaproteobacteria</taxon>
        <taxon>Chromatiales</taxon>
        <taxon>Ectothiorhodospiraceae</taxon>
        <taxon>Inmirania</taxon>
    </lineage>
</organism>
<comment type="caution">
    <text evidence="3">The sequence shown here is derived from an EMBL/GenBank/DDBJ whole genome shotgun (WGS) entry which is preliminary data.</text>
</comment>
<dbReference type="Gene3D" id="3.90.1140.10">
    <property type="entry name" value="Cyclic phosphodiesterase"/>
    <property type="match status" value="1"/>
</dbReference>
<keyword evidence="3" id="KW-0436">Ligase</keyword>
<dbReference type="Pfam" id="PF13563">
    <property type="entry name" value="2_5_RNA_ligase2"/>
    <property type="match status" value="1"/>
</dbReference>
<dbReference type="SUPFAM" id="SSF55144">
    <property type="entry name" value="LigT-like"/>
    <property type="match status" value="1"/>
</dbReference>
<dbReference type="PANTHER" id="PTHR35561">
    <property type="entry name" value="RNA 2',3'-CYCLIC PHOSPHODIESTERASE"/>
    <property type="match status" value="1"/>
</dbReference>
<dbReference type="PANTHER" id="PTHR35561:SF1">
    <property type="entry name" value="RNA 2',3'-CYCLIC PHOSPHODIESTERASE"/>
    <property type="match status" value="1"/>
</dbReference>
<evidence type="ECO:0000313" key="4">
    <source>
        <dbReference type="Proteomes" id="UP000276634"/>
    </source>
</evidence>
<gene>
    <name evidence="3" type="ORF">EDC57_2517</name>
</gene>
<comment type="function">
    <text evidence="2">Hydrolyzes RNA 2',3'-cyclic phosphodiester to an RNA 2'-phosphomonoester.</text>
</comment>
<dbReference type="HAMAP" id="MF_01940">
    <property type="entry name" value="RNA_CPDase"/>
    <property type="match status" value="1"/>
</dbReference>
<dbReference type="GO" id="GO:0004113">
    <property type="term" value="F:2',3'-cyclic-nucleotide 3'-phosphodiesterase activity"/>
    <property type="evidence" value="ECO:0007669"/>
    <property type="project" value="InterPro"/>
</dbReference>
<comment type="catalytic activity">
    <reaction evidence="2">
        <text>a 3'-end 2',3'-cyclophospho-ribonucleotide-RNA + H2O = a 3'-end 2'-phospho-ribonucleotide-RNA + H(+)</text>
        <dbReference type="Rhea" id="RHEA:11828"/>
        <dbReference type="Rhea" id="RHEA-COMP:10464"/>
        <dbReference type="Rhea" id="RHEA-COMP:17353"/>
        <dbReference type="ChEBI" id="CHEBI:15377"/>
        <dbReference type="ChEBI" id="CHEBI:15378"/>
        <dbReference type="ChEBI" id="CHEBI:83064"/>
        <dbReference type="ChEBI" id="CHEBI:173113"/>
        <dbReference type="EC" id="3.1.4.58"/>
    </reaction>
</comment>
<evidence type="ECO:0000256" key="2">
    <source>
        <dbReference type="HAMAP-Rule" id="MF_01940"/>
    </source>
</evidence>
<keyword evidence="4" id="KW-1185">Reference proteome</keyword>